<organism evidence="4 5">
    <name type="scientific">Robertmurraya siralis</name>
    <dbReference type="NCBI Taxonomy" id="77777"/>
    <lineage>
        <taxon>Bacteria</taxon>
        <taxon>Bacillati</taxon>
        <taxon>Bacillota</taxon>
        <taxon>Bacilli</taxon>
        <taxon>Bacillales</taxon>
        <taxon>Bacillaceae</taxon>
        <taxon>Robertmurraya</taxon>
    </lineage>
</organism>
<name>A0A919WK23_9BACI</name>
<evidence type="ECO:0000259" key="3">
    <source>
        <dbReference type="PROSITE" id="PS50937"/>
    </source>
</evidence>
<dbReference type="Pfam" id="PF13411">
    <property type="entry name" value="MerR_1"/>
    <property type="match status" value="1"/>
</dbReference>
<dbReference type="SUPFAM" id="SSF46955">
    <property type="entry name" value="Putative DNA-binding domain"/>
    <property type="match status" value="1"/>
</dbReference>
<dbReference type="Gene3D" id="1.10.1660.10">
    <property type="match status" value="1"/>
</dbReference>
<dbReference type="SMART" id="SM00422">
    <property type="entry name" value="HTH_MERR"/>
    <property type="match status" value="1"/>
</dbReference>
<dbReference type="RefSeq" id="WP_170211297.1">
    <property type="nucleotide sequence ID" value="NZ_BORC01000005.1"/>
</dbReference>
<reference evidence="4" key="1">
    <citation type="submission" date="2021-03" db="EMBL/GenBank/DDBJ databases">
        <title>Antimicrobial resistance genes in bacteria isolated from Japanese honey, and their potential for conferring macrolide and lincosamide resistance in the American foulbrood pathogen Paenibacillus larvae.</title>
        <authorList>
            <person name="Okamoto M."/>
            <person name="Kumagai M."/>
            <person name="Kanamori H."/>
            <person name="Takamatsu D."/>
        </authorList>
    </citation>
    <scope>NUCLEOTIDE SEQUENCE</scope>
    <source>
        <strain evidence="4">J27TS8</strain>
    </source>
</reference>
<keyword evidence="1" id="KW-0238">DNA-binding</keyword>
<dbReference type="PROSITE" id="PS50937">
    <property type="entry name" value="HTH_MERR_2"/>
    <property type="match status" value="1"/>
</dbReference>
<dbReference type="EMBL" id="BORC01000005">
    <property type="protein sequence ID" value="GIN63166.1"/>
    <property type="molecule type" value="Genomic_DNA"/>
</dbReference>
<dbReference type="AlphaFoldDB" id="A0A919WK23"/>
<feature type="domain" description="HTH merR-type" evidence="3">
    <location>
        <begin position="3"/>
        <end position="72"/>
    </location>
</feature>
<dbReference type="PANTHER" id="PTHR30204:SF96">
    <property type="entry name" value="CHROMOSOME-ANCHORING PROTEIN RACA"/>
    <property type="match status" value="1"/>
</dbReference>
<keyword evidence="5" id="KW-1185">Reference proteome</keyword>
<gene>
    <name evidence="4" type="ORF">J27TS8_31590</name>
</gene>
<accession>A0A919WK23</accession>
<evidence type="ECO:0000256" key="2">
    <source>
        <dbReference type="SAM" id="Coils"/>
    </source>
</evidence>
<dbReference type="InterPro" id="IPR047057">
    <property type="entry name" value="MerR_fam"/>
</dbReference>
<dbReference type="PROSITE" id="PS00552">
    <property type="entry name" value="HTH_MERR_1"/>
    <property type="match status" value="1"/>
</dbReference>
<dbReference type="PANTHER" id="PTHR30204">
    <property type="entry name" value="REDOX-CYCLING DRUG-SENSING TRANSCRIPTIONAL ACTIVATOR SOXR"/>
    <property type="match status" value="1"/>
</dbReference>
<proteinExistence type="predicted"/>
<evidence type="ECO:0000256" key="1">
    <source>
        <dbReference type="ARBA" id="ARBA00023125"/>
    </source>
</evidence>
<dbReference type="GO" id="GO:0003700">
    <property type="term" value="F:DNA-binding transcription factor activity"/>
    <property type="evidence" value="ECO:0007669"/>
    <property type="project" value="InterPro"/>
</dbReference>
<sequence length="258" mass="29778">MNTFSIGEFAKKTGLTVRTLHYYDEIGILKPSHVSDKGKRIYTAENFITLHKIITLKFLGYSLEEIKMFLKSEKWDLKDSLSIQKKAMVKQKEQLEQVIRALDHAIYIVDRHGELDSSIFITLINDIHMEKEHKKLLKGVLDEQKVEQIFSIDEKRHLEINTNTVGLLTELKELYGTDPKSAKVQLLIEKLIDLIAELTGGDLHFLEEVGNVEINDEDWAIPFPFSKDVEEWISKGIEINLQKRGITINERKKGTNEC</sequence>
<dbReference type="InterPro" id="IPR009061">
    <property type="entry name" value="DNA-bd_dom_put_sf"/>
</dbReference>
<feature type="coiled-coil region" evidence="2">
    <location>
        <begin position="78"/>
        <end position="105"/>
    </location>
</feature>
<dbReference type="Proteomes" id="UP000682111">
    <property type="component" value="Unassembled WGS sequence"/>
</dbReference>
<dbReference type="Gene3D" id="6.10.250.360">
    <property type="match status" value="1"/>
</dbReference>
<dbReference type="InterPro" id="IPR000551">
    <property type="entry name" value="MerR-type_HTH_dom"/>
</dbReference>
<dbReference type="GO" id="GO:0003677">
    <property type="term" value="F:DNA binding"/>
    <property type="evidence" value="ECO:0007669"/>
    <property type="project" value="UniProtKB-KW"/>
</dbReference>
<dbReference type="CDD" id="cd01106">
    <property type="entry name" value="HTH_TipAL-Mta"/>
    <property type="match status" value="1"/>
</dbReference>
<keyword evidence="2" id="KW-0175">Coiled coil</keyword>
<evidence type="ECO:0000313" key="5">
    <source>
        <dbReference type="Proteomes" id="UP000682111"/>
    </source>
</evidence>
<protein>
    <recommendedName>
        <fullName evidence="3">HTH merR-type domain-containing protein</fullName>
    </recommendedName>
</protein>
<evidence type="ECO:0000313" key="4">
    <source>
        <dbReference type="EMBL" id="GIN63166.1"/>
    </source>
</evidence>
<comment type="caution">
    <text evidence="4">The sequence shown here is derived from an EMBL/GenBank/DDBJ whole genome shotgun (WGS) entry which is preliminary data.</text>
</comment>